<accession>A0A142W2Z6</accession>
<sequence length="75" mass="8704">MDSDEHIDIRERIRAYGARQLVLARLSAPEDWQGELRGALAAQRERPALWSRDSDFRLFAESFAIFFTAAMMFLI</sequence>
<name>A0A142W2Z6_9SPHN</name>
<organism evidence="1 2">
    <name type="scientific">Sphingopyxis terrae subsp. terrae NBRC 15098</name>
    <dbReference type="NCBI Taxonomy" id="1219058"/>
    <lineage>
        <taxon>Bacteria</taxon>
        <taxon>Pseudomonadati</taxon>
        <taxon>Pseudomonadota</taxon>
        <taxon>Alphaproteobacteria</taxon>
        <taxon>Sphingomonadales</taxon>
        <taxon>Sphingomonadaceae</taxon>
        <taxon>Sphingopyxis</taxon>
    </lineage>
</organism>
<dbReference type="EMBL" id="CP013342">
    <property type="protein sequence ID" value="AMU96440.1"/>
    <property type="molecule type" value="Genomic_DNA"/>
</dbReference>
<dbReference type="RefSeq" id="WP_062902765.1">
    <property type="nucleotide sequence ID" value="NZ_CP013342.1"/>
</dbReference>
<evidence type="ECO:0000313" key="1">
    <source>
        <dbReference type="EMBL" id="AMU96440.1"/>
    </source>
</evidence>
<reference evidence="1 2" key="2">
    <citation type="journal article" date="2016" name="Genome Announc.">
        <title>Complete Genome Sequence of Sphingopyxis terrae Strain 203-1 (NBRC 111660), a Polyethylene Glycol Degrader.</title>
        <authorList>
            <person name="Ohtsubo Y."/>
            <person name="Nonoyama S."/>
            <person name="Nagata Y."/>
            <person name="Numata M."/>
            <person name="Tsuchikane K."/>
            <person name="Hosoyama A."/>
            <person name="Yamazoe A."/>
            <person name="Tsuda M."/>
            <person name="Fujita N."/>
            <person name="Kawai F."/>
        </authorList>
    </citation>
    <scope>NUCLEOTIDE SEQUENCE [LARGE SCALE GENOMIC DNA]</scope>
    <source>
        <strain evidence="1 2">203-1</strain>
    </source>
</reference>
<protein>
    <submittedName>
        <fullName evidence="1">Uncharacterized protein</fullName>
    </submittedName>
</protein>
<dbReference type="AlphaFoldDB" id="A0A142W2Z6"/>
<dbReference type="STRING" id="1219058.AOA14_17710"/>
<reference evidence="2" key="1">
    <citation type="submission" date="2015-11" db="EMBL/GenBank/DDBJ databases">
        <title>Complete genome sequence of a polyethylene glycol-degrading strain Sphingopyxis terrae strain 203-1 (NBRC 15098).</title>
        <authorList>
            <person name="Yoshiyuki O."/>
            <person name="Shouta N."/>
            <person name="Nagata Y."/>
            <person name="Numata M."/>
            <person name="Tsuchikane K."/>
            <person name="Hosoyama A."/>
            <person name="Yamazoe A."/>
            <person name="Tsuda M."/>
            <person name="Fujita N."/>
            <person name="Kawai F."/>
        </authorList>
    </citation>
    <scope>NUCLEOTIDE SEQUENCE [LARGE SCALE GENOMIC DNA]</scope>
    <source>
        <strain evidence="2">203-1</strain>
    </source>
</reference>
<proteinExistence type="predicted"/>
<evidence type="ECO:0000313" key="2">
    <source>
        <dbReference type="Proteomes" id="UP000076234"/>
    </source>
</evidence>
<dbReference type="KEGG" id="ster:AOA14_17710"/>
<gene>
    <name evidence="1" type="ORF">AOA14_17710</name>
</gene>
<dbReference type="Proteomes" id="UP000076234">
    <property type="component" value="Chromosome"/>
</dbReference>